<evidence type="ECO:0000256" key="1">
    <source>
        <dbReference type="SAM" id="Phobius"/>
    </source>
</evidence>
<keyword evidence="1" id="KW-1133">Transmembrane helix</keyword>
<accession>A0A1I6SN51</accession>
<reference evidence="3" key="1">
    <citation type="submission" date="2016-10" db="EMBL/GenBank/DDBJ databases">
        <authorList>
            <person name="Varghese N."/>
            <person name="Submissions S."/>
        </authorList>
    </citation>
    <scope>NUCLEOTIDE SEQUENCE [LARGE SCALE GENOMIC DNA]</scope>
    <source>
        <strain evidence="3">DSM 44771</strain>
    </source>
</reference>
<keyword evidence="1" id="KW-0472">Membrane</keyword>
<dbReference type="Proteomes" id="UP000198852">
    <property type="component" value="Unassembled WGS sequence"/>
</dbReference>
<protein>
    <submittedName>
        <fullName evidence="2">Uncharacterized protein</fullName>
    </submittedName>
</protein>
<dbReference type="EMBL" id="FOZX01000005">
    <property type="protein sequence ID" value="SFS78383.1"/>
    <property type="molecule type" value="Genomic_DNA"/>
</dbReference>
<keyword evidence="1" id="KW-0812">Transmembrane</keyword>
<gene>
    <name evidence="2" type="ORF">SAMN05660874_03252</name>
</gene>
<dbReference type="RefSeq" id="WP_093418510.1">
    <property type="nucleotide sequence ID" value="NZ_FOZX01000005.1"/>
</dbReference>
<feature type="transmembrane region" description="Helical" evidence="1">
    <location>
        <begin position="6"/>
        <end position="26"/>
    </location>
</feature>
<keyword evidence="3" id="KW-1185">Reference proteome</keyword>
<evidence type="ECO:0000313" key="2">
    <source>
        <dbReference type="EMBL" id="SFS78383.1"/>
    </source>
</evidence>
<dbReference type="STRING" id="95161.SAMN05660874_03252"/>
<feature type="transmembrane region" description="Helical" evidence="1">
    <location>
        <begin position="68"/>
        <end position="87"/>
    </location>
</feature>
<dbReference type="AlphaFoldDB" id="A0A1I6SN51"/>
<sequence>MSVPALVPSAAVIVLLAALTADLLACSRGRAPTRADPLVAGAALLAAPLLAGVLALDSPARAGEFLAAWGAALAMTVVLVVLLVVLTHRLPGSHRLVPAAVGASALTRIALAGTGLPGLPLLSAVSGAAVLLGAWWLFRRDDSGLPEPGAARFAAIPAAVVLGAFAATATGGDAAPVLCANLLPLLGAARVVRTASPRCRRAPGAAVGGAAVLVFFGVEALLAGLAGRGPGQDASVTGLSLAMTLLVVVLGAITAVRSGR</sequence>
<organism evidence="2 3">
    <name type="scientific">Saccharopolyspora flava</name>
    <dbReference type="NCBI Taxonomy" id="95161"/>
    <lineage>
        <taxon>Bacteria</taxon>
        <taxon>Bacillati</taxon>
        <taxon>Actinomycetota</taxon>
        <taxon>Actinomycetes</taxon>
        <taxon>Pseudonocardiales</taxon>
        <taxon>Pseudonocardiaceae</taxon>
        <taxon>Saccharopolyspora</taxon>
    </lineage>
</organism>
<name>A0A1I6SN51_9PSEU</name>
<feature type="transmembrane region" description="Helical" evidence="1">
    <location>
        <begin position="38"/>
        <end position="56"/>
    </location>
</feature>
<feature type="transmembrane region" description="Helical" evidence="1">
    <location>
        <begin position="119"/>
        <end position="138"/>
    </location>
</feature>
<evidence type="ECO:0000313" key="3">
    <source>
        <dbReference type="Proteomes" id="UP000198852"/>
    </source>
</evidence>
<proteinExistence type="predicted"/>
<feature type="transmembrane region" description="Helical" evidence="1">
    <location>
        <begin position="238"/>
        <end position="256"/>
    </location>
</feature>
<feature type="transmembrane region" description="Helical" evidence="1">
    <location>
        <begin position="150"/>
        <end position="168"/>
    </location>
</feature>
<feature type="transmembrane region" description="Helical" evidence="1">
    <location>
        <begin position="204"/>
        <end position="226"/>
    </location>
</feature>